<organism evidence="1 2">
    <name type="scientific">Bacteroides clarus YIT 12056</name>
    <dbReference type="NCBI Taxonomy" id="762984"/>
    <lineage>
        <taxon>Bacteria</taxon>
        <taxon>Pseudomonadati</taxon>
        <taxon>Bacteroidota</taxon>
        <taxon>Bacteroidia</taxon>
        <taxon>Bacteroidales</taxon>
        <taxon>Bacteroidaceae</taxon>
        <taxon>Bacteroides</taxon>
    </lineage>
</organism>
<sequence>MFHPTEQFVSTRETVCYKVQNNLSAVSRQNTEAGTAITAYPAKPSGQGHF</sequence>
<comment type="caution">
    <text evidence="1">The sequence shown here is derived from an EMBL/GenBank/DDBJ whole genome shotgun (WGS) entry which is preliminary data.</text>
</comment>
<reference evidence="1 2" key="1">
    <citation type="submission" date="2011-02" db="EMBL/GenBank/DDBJ databases">
        <authorList>
            <person name="Weinstock G."/>
            <person name="Sodergren E."/>
            <person name="Clifton S."/>
            <person name="Fulton L."/>
            <person name="Fulton B."/>
            <person name="Courtney L."/>
            <person name="Fronick C."/>
            <person name="Harrison M."/>
            <person name="Strong C."/>
            <person name="Farmer C."/>
            <person name="Delahaunty K."/>
            <person name="Markovic C."/>
            <person name="Hall O."/>
            <person name="Minx P."/>
            <person name="Tomlinson C."/>
            <person name="Mitreva M."/>
            <person name="Hou S."/>
            <person name="Chen J."/>
            <person name="Wollam A."/>
            <person name="Pepin K.H."/>
            <person name="Johnson M."/>
            <person name="Bhonagiri V."/>
            <person name="Zhang X."/>
            <person name="Suruliraj S."/>
            <person name="Warren W."/>
            <person name="Chinwalla A."/>
            <person name="Mardis E.R."/>
            <person name="Wilson R.K."/>
        </authorList>
    </citation>
    <scope>NUCLEOTIDE SEQUENCE [LARGE SCALE GENOMIC DNA]</scope>
    <source>
        <strain evidence="1 2">YIT 12056</strain>
    </source>
</reference>
<protein>
    <submittedName>
        <fullName evidence="1">Uncharacterized protein</fullName>
    </submittedName>
</protein>
<evidence type="ECO:0000313" key="1">
    <source>
        <dbReference type="EMBL" id="EGF51436.1"/>
    </source>
</evidence>
<evidence type="ECO:0000313" key="2">
    <source>
        <dbReference type="Proteomes" id="UP000010321"/>
    </source>
</evidence>
<dbReference type="Proteomes" id="UP000010321">
    <property type="component" value="Unassembled WGS sequence"/>
</dbReference>
<dbReference type="EMBL" id="AFBM01000022">
    <property type="protein sequence ID" value="EGF51436.1"/>
    <property type="molecule type" value="Genomic_DNA"/>
</dbReference>
<keyword evidence="2" id="KW-1185">Reference proteome</keyword>
<name>A0ABN0CN33_9BACE</name>
<accession>A0ABN0CN33</accession>
<gene>
    <name evidence="1" type="ORF">HMPREF9445_01928</name>
</gene>
<proteinExistence type="predicted"/>